<dbReference type="PANTHER" id="PTHR47870:SF2">
    <property type="entry name" value="FORMATE-DEPENDENT NITRITE REDUCTASE COMPLEX SUBUNIT NRFF"/>
    <property type="match status" value="1"/>
</dbReference>
<dbReference type="GO" id="GO:0005886">
    <property type="term" value="C:plasma membrane"/>
    <property type="evidence" value="ECO:0007669"/>
    <property type="project" value="TreeGrafter"/>
</dbReference>
<dbReference type="Gene3D" id="1.25.40.10">
    <property type="entry name" value="Tetratricopeptide repeat domain"/>
    <property type="match status" value="1"/>
</dbReference>
<keyword evidence="4" id="KW-0802">TPR repeat</keyword>
<dbReference type="OrthoDB" id="9776053at2"/>
<keyword evidence="2" id="KW-0677">Repeat</keyword>
<dbReference type="GO" id="GO:0017004">
    <property type="term" value="P:cytochrome complex assembly"/>
    <property type="evidence" value="ECO:0007669"/>
    <property type="project" value="UniProtKB-KW"/>
</dbReference>
<gene>
    <name evidence="7" type="primary">ccmI</name>
    <name evidence="7" type="ORF">FJU30_20015</name>
</gene>
<evidence type="ECO:0000256" key="5">
    <source>
        <dbReference type="SAM" id="Phobius"/>
    </source>
</evidence>
<dbReference type="Proteomes" id="UP000335415">
    <property type="component" value="Unassembled WGS sequence"/>
</dbReference>
<evidence type="ECO:0000256" key="1">
    <source>
        <dbReference type="ARBA" id="ARBA00004196"/>
    </source>
</evidence>
<dbReference type="GO" id="GO:0030313">
    <property type="term" value="C:cell envelope"/>
    <property type="evidence" value="ECO:0007669"/>
    <property type="project" value="UniProtKB-SubCell"/>
</dbReference>
<keyword evidence="5" id="KW-0812">Transmembrane</keyword>
<evidence type="ECO:0000259" key="6">
    <source>
        <dbReference type="Pfam" id="PF23914"/>
    </source>
</evidence>
<sequence length="336" mass="37541">MRRRRRDHSPRPDAACRPDGARAAAAGADFTADRRRTGRRIVRREVAMTLLMLLMLVLLLAAVCLFCGPLWWWTSARRTVSRDAVNQAFYRQRLQELACEDASGPLDDGPSLVAELQYNLLDDIPPPRTAAARPVPAWALYAGIALLLAITLGSYFSLRGFGQLRDWHRVMDNLPALRERLLNEERRPLSEEEIARLALAVRTGLQRDPANAGQWMLLGRIGAAQGNAAMAIQAWERAWRLDANNPEVALGYAAVLTQSSDPDDNRLAAQLLASVLRVDHTHLRALSLFAFNAFELRRYEQAIGAWQMMLRLLPPDDPRVAVLTRSIAQAKVEAAK</sequence>
<dbReference type="PANTHER" id="PTHR47870">
    <property type="entry name" value="CYTOCHROME C-TYPE BIOGENESIS PROTEIN CCMH"/>
    <property type="match status" value="1"/>
</dbReference>
<evidence type="ECO:0000256" key="2">
    <source>
        <dbReference type="ARBA" id="ARBA00022737"/>
    </source>
</evidence>
<protein>
    <submittedName>
        <fullName evidence="7">C-type cytochrome biogenesis protein CcmI</fullName>
    </submittedName>
</protein>
<evidence type="ECO:0000313" key="8">
    <source>
        <dbReference type="Proteomes" id="UP000335415"/>
    </source>
</evidence>
<dbReference type="NCBIfam" id="TIGR03142">
    <property type="entry name" value="cytochro_ccmI"/>
    <property type="match status" value="1"/>
</dbReference>
<evidence type="ECO:0000256" key="3">
    <source>
        <dbReference type="ARBA" id="ARBA00022748"/>
    </source>
</evidence>
<dbReference type="Pfam" id="PF23914">
    <property type="entry name" value="TPR_CcmH_CycH"/>
    <property type="match status" value="1"/>
</dbReference>
<reference evidence="7 8" key="1">
    <citation type="submission" date="2019-09" db="EMBL/GenBank/DDBJ databases">
        <authorList>
            <person name="Li Y."/>
        </authorList>
    </citation>
    <scope>NUCLEOTIDE SEQUENCE [LARGE SCALE GENOMIC DNA]</scope>
    <source>
        <strain evidence="7 8">L3-3HA</strain>
    </source>
</reference>
<comment type="subcellular location">
    <subcellularLocation>
        <location evidence="1">Cell envelope</location>
    </subcellularLocation>
</comment>
<dbReference type="InterPro" id="IPR051263">
    <property type="entry name" value="C-type_cytochrome_biogenesis"/>
</dbReference>
<dbReference type="InterPro" id="IPR056413">
    <property type="entry name" value="TPR_CcmH_CycH"/>
</dbReference>
<comment type="caution">
    <text evidence="7">The sequence shown here is derived from an EMBL/GenBank/DDBJ whole genome shotgun (WGS) entry which is preliminary data.</text>
</comment>
<keyword evidence="5" id="KW-0472">Membrane</keyword>
<dbReference type="AlphaFoldDB" id="A0A5J5FTK2"/>
<proteinExistence type="predicted"/>
<dbReference type="EMBL" id="VYKJ01000012">
    <property type="protein sequence ID" value="KAA8996943.1"/>
    <property type="molecule type" value="Genomic_DNA"/>
</dbReference>
<keyword evidence="5" id="KW-1133">Transmembrane helix</keyword>
<keyword evidence="8" id="KW-1185">Reference proteome</keyword>
<evidence type="ECO:0000313" key="7">
    <source>
        <dbReference type="EMBL" id="KAA8996943.1"/>
    </source>
</evidence>
<name>A0A5J5FTK2_9GAMM</name>
<accession>A0A5J5FTK2</accession>
<organism evidence="7 8">
    <name type="scientific">Affinibrenneria salicis</name>
    <dbReference type="NCBI Taxonomy" id="2590031"/>
    <lineage>
        <taxon>Bacteria</taxon>
        <taxon>Pseudomonadati</taxon>
        <taxon>Pseudomonadota</taxon>
        <taxon>Gammaproteobacteria</taxon>
        <taxon>Enterobacterales</taxon>
        <taxon>Pectobacteriaceae</taxon>
        <taxon>Affinibrenneria</taxon>
    </lineage>
</organism>
<feature type="transmembrane region" description="Helical" evidence="5">
    <location>
        <begin position="46"/>
        <end position="72"/>
    </location>
</feature>
<dbReference type="InterPro" id="IPR011990">
    <property type="entry name" value="TPR-like_helical_dom_sf"/>
</dbReference>
<feature type="domain" description="Cytochrome c-type biogenesis protein H TPR" evidence="6">
    <location>
        <begin position="163"/>
        <end position="320"/>
    </location>
</feature>
<feature type="transmembrane region" description="Helical" evidence="5">
    <location>
        <begin position="138"/>
        <end position="158"/>
    </location>
</feature>
<keyword evidence="3" id="KW-0201">Cytochrome c-type biogenesis</keyword>
<evidence type="ECO:0000256" key="4">
    <source>
        <dbReference type="ARBA" id="ARBA00022803"/>
    </source>
</evidence>
<dbReference type="SUPFAM" id="SSF48452">
    <property type="entry name" value="TPR-like"/>
    <property type="match status" value="1"/>
</dbReference>
<dbReference type="InterPro" id="IPR017560">
    <property type="entry name" value="Cyt_c_biogenesis_CcmI"/>
</dbReference>